<comment type="similarity">
    <text evidence="2 6">Belongs to the peroxisomal membrane protein PXMP2/4 family.</text>
</comment>
<dbReference type="AlphaFoldDB" id="A0AAD3D9R2"/>
<comment type="subcellular location">
    <subcellularLocation>
        <location evidence="1">Membrane</location>
        <topology evidence="1">Multi-pass membrane protein</topology>
    </subcellularLocation>
</comment>
<evidence type="ECO:0000256" key="5">
    <source>
        <dbReference type="ARBA" id="ARBA00023136"/>
    </source>
</evidence>
<dbReference type="Pfam" id="PF04117">
    <property type="entry name" value="Mpv17_PMP22"/>
    <property type="match status" value="1"/>
</dbReference>
<gene>
    <name evidence="7" type="ORF">CTEN210_16849</name>
</gene>
<dbReference type="Proteomes" id="UP001054902">
    <property type="component" value="Unassembled WGS sequence"/>
</dbReference>
<evidence type="ECO:0000313" key="8">
    <source>
        <dbReference type="Proteomes" id="UP001054902"/>
    </source>
</evidence>
<reference evidence="7 8" key="1">
    <citation type="journal article" date="2021" name="Sci. Rep.">
        <title>The genome of the diatom Chaetoceros tenuissimus carries an ancient integrated fragment of an extant virus.</title>
        <authorList>
            <person name="Hongo Y."/>
            <person name="Kimura K."/>
            <person name="Takaki Y."/>
            <person name="Yoshida Y."/>
            <person name="Baba S."/>
            <person name="Kobayashi G."/>
            <person name="Nagasaki K."/>
            <person name="Hano T."/>
            <person name="Tomaru Y."/>
        </authorList>
    </citation>
    <scope>NUCLEOTIDE SEQUENCE [LARGE SCALE GENOMIC DNA]</scope>
    <source>
        <strain evidence="7 8">NIES-3715</strain>
    </source>
</reference>
<keyword evidence="3" id="KW-0812">Transmembrane</keyword>
<dbReference type="GO" id="GO:0016020">
    <property type="term" value="C:membrane"/>
    <property type="evidence" value="ECO:0007669"/>
    <property type="project" value="UniProtKB-SubCell"/>
</dbReference>
<name>A0AAD3D9R2_9STRA</name>
<keyword evidence="8" id="KW-1185">Reference proteome</keyword>
<dbReference type="GO" id="GO:0005737">
    <property type="term" value="C:cytoplasm"/>
    <property type="evidence" value="ECO:0007669"/>
    <property type="project" value="TreeGrafter"/>
</dbReference>
<proteinExistence type="inferred from homology"/>
<keyword evidence="4" id="KW-1133">Transmembrane helix</keyword>
<sequence>MSIRISSTARLIRRKIRHSSSSSFSSSSKQSNFFQWYSEKLETHPILTKAITSGVISGSADLICQAISYQKRAAENEEEEELTFDLARTGRFTLMGSAFVAPIVHNWYGLLGSRIPGKSISVVLKRLFCDQILFAPLFIPSFMTALFTLEGQDMNSILPVLKRDVPDVVVSNWTLWIPAMFVNFAYIPLQWQVLYSNCVGLVWNIYVSWKTQEESKSN</sequence>
<evidence type="ECO:0000256" key="2">
    <source>
        <dbReference type="ARBA" id="ARBA00006824"/>
    </source>
</evidence>
<dbReference type="PANTHER" id="PTHR11266:SF80">
    <property type="entry name" value="PEROXISOMAL MEMBRANE PROTEIN 2"/>
    <property type="match status" value="1"/>
</dbReference>
<dbReference type="InterPro" id="IPR007248">
    <property type="entry name" value="Mpv17_PMP22"/>
</dbReference>
<comment type="caution">
    <text evidence="7">The sequence shown here is derived from an EMBL/GenBank/DDBJ whole genome shotgun (WGS) entry which is preliminary data.</text>
</comment>
<evidence type="ECO:0008006" key="9">
    <source>
        <dbReference type="Google" id="ProtNLM"/>
    </source>
</evidence>
<keyword evidence="5" id="KW-0472">Membrane</keyword>
<evidence type="ECO:0000256" key="4">
    <source>
        <dbReference type="ARBA" id="ARBA00022989"/>
    </source>
</evidence>
<evidence type="ECO:0000256" key="3">
    <source>
        <dbReference type="ARBA" id="ARBA00022692"/>
    </source>
</evidence>
<evidence type="ECO:0000256" key="6">
    <source>
        <dbReference type="RuleBase" id="RU363053"/>
    </source>
</evidence>
<organism evidence="7 8">
    <name type="scientific">Chaetoceros tenuissimus</name>
    <dbReference type="NCBI Taxonomy" id="426638"/>
    <lineage>
        <taxon>Eukaryota</taxon>
        <taxon>Sar</taxon>
        <taxon>Stramenopiles</taxon>
        <taxon>Ochrophyta</taxon>
        <taxon>Bacillariophyta</taxon>
        <taxon>Coscinodiscophyceae</taxon>
        <taxon>Chaetocerotophycidae</taxon>
        <taxon>Chaetocerotales</taxon>
        <taxon>Chaetocerotaceae</taxon>
        <taxon>Chaetoceros</taxon>
    </lineage>
</organism>
<protein>
    <recommendedName>
        <fullName evidence="9">Peroxisomal membrane protein MPV17</fullName>
    </recommendedName>
</protein>
<dbReference type="PANTHER" id="PTHR11266">
    <property type="entry name" value="PEROXISOMAL MEMBRANE PROTEIN 2, PXMP2 MPV17"/>
    <property type="match status" value="1"/>
</dbReference>
<accession>A0AAD3D9R2</accession>
<dbReference type="EMBL" id="BLLK01000069">
    <property type="protein sequence ID" value="GFH60373.1"/>
    <property type="molecule type" value="Genomic_DNA"/>
</dbReference>
<evidence type="ECO:0000313" key="7">
    <source>
        <dbReference type="EMBL" id="GFH60373.1"/>
    </source>
</evidence>
<evidence type="ECO:0000256" key="1">
    <source>
        <dbReference type="ARBA" id="ARBA00004141"/>
    </source>
</evidence>